<reference evidence="2 3" key="1">
    <citation type="submission" date="2018-06" db="EMBL/GenBank/DDBJ databases">
        <authorList>
            <consortium name="Pathogen Informatics"/>
            <person name="Doyle S."/>
        </authorList>
    </citation>
    <scope>NUCLEOTIDE SEQUENCE [LARGE SCALE GENOMIC DNA]</scope>
    <source>
        <strain evidence="2 3">NCTC13292</strain>
    </source>
</reference>
<proteinExistence type="predicted"/>
<feature type="signal peptide" evidence="1">
    <location>
        <begin position="1"/>
        <end position="20"/>
    </location>
</feature>
<feature type="chain" id="PRO_5016656007" description="Secreted protein" evidence="1">
    <location>
        <begin position="21"/>
        <end position="143"/>
    </location>
</feature>
<dbReference type="OrthoDB" id="5637477at2"/>
<evidence type="ECO:0000256" key="1">
    <source>
        <dbReference type="SAM" id="SignalP"/>
    </source>
</evidence>
<dbReference type="Proteomes" id="UP000254677">
    <property type="component" value="Unassembled WGS sequence"/>
</dbReference>
<organism evidence="2 3">
    <name type="scientific">Legionella donaldsonii</name>
    <dbReference type="NCBI Taxonomy" id="45060"/>
    <lineage>
        <taxon>Bacteria</taxon>
        <taxon>Pseudomonadati</taxon>
        <taxon>Pseudomonadota</taxon>
        <taxon>Gammaproteobacteria</taxon>
        <taxon>Legionellales</taxon>
        <taxon>Legionellaceae</taxon>
        <taxon>Legionella</taxon>
    </lineage>
</organism>
<dbReference type="AlphaFoldDB" id="A0A378J6M1"/>
<sequence length="143" mass="16757">MKLKSLLFVSCLGLLTSVYADSNRHVHPQANTGPSVEKRAMMPGYCEIEVLNDGYDDIRVYGRFDDDTLLEPFDIYRMERPHYISLYYRDRDGVMRCHSGMRLDINTFSGWRLVARRAYVGETVYPFREYPFRNGRKAEVKAQ</sequence>
<evidence type="ECO:0000313" key="2">
    <source>
        <dbReference type="EMBL" id="STX43412.1"/>
    </source>
</evidence>
<evidence type="ECO:0008006" key="4">
    <source>
        <dbReference type="Google" id="ProtNLM"/>
    </source>
</evidence>
<keyword evidence="1" id="KW-0732">Signal</keyword>
<keyword evidence="3" id="KW-1185">Reference proteome</keyword>
<evidence type="ECO:0000313" key="3">
    <source>
        <dbReference type="Proteomes" id="UP000254677"/>
    </source>
</evidence>
<dbReference type="RefSeq" id="WP_115221777.1">
    <property type="nucleotide sequence ID" value="NZ_UGOA01000001.1"/>
</dbReference>
<gene>
    <name evidence="2" type="ORF">NCTC13292_02161</name>
</gene>
<dbReference type="EMBL" id="UGOA01000001">
    <property type="protein sequence ID" value="STX43412.1"/>
    <property type="molecule type" value="Genomic_DNA"/>
</dbReference>
<protein>
    <recommendedName>
        <fullName evidence="4">Secreted protein</fullName>
    </recommendedName>
</protein>
<name>A0A378J6M1_9GAMM</name>
<accession>A0A378J6M1</accession>